<accession>A0A0F8WFV5</accession>
<comment type="caution">
    <text evidence="1">The sequence shown here is derived from an EMBL/GenBank/DDBJ whole genome shotgun (WGS) entry which is preliminary data.</text>
</comment>
<gene>
    <name evidence="1" type="ORF">LCGC14_3159050</name>
</gene>
<dbReference type="EMBL" id="LAZR01069771">
    <property type="protein sequence ID" value="KKK47055.1"/>
    <property type="molecule type" value="Genomic_DNA"/>
</dbReference>
<organism evidence="1">
    <name type="scientific">marine sediment metagenome</name>
    <dbReference type="NCBI Taxonomy" id="412755"/>
    <lineage>
        <taxon>unclassified sequences</taxon>
        <taxon>metagenomes</taxon>
        <taxon>ecological metagenomes</taxon>
    </lineage>
</organism>
<sequence length="56" mass="6914">MPMHNYHPNYRALWLSHVRQLRLMVKEGRQVHFALQCLKDAQWEAILWRRRMGRAN</sequence>
<protein>
    <submittedName>
        <fullName evidence="1">Uncharacterized protein</fullName>
    </submittedName>
</protein>
<proteinExistence type="predicted"/>
<dbReference type="AlphaFoldDB" id="A0A0F8WFV5"/>
<evidence type="ECO:0000313" key="1">
    <source>
        <dbReference type="EMBL" id="KKK47055.1"/>
    </source>
</evidence>
<name>A0A0F8WFV5_9ZZZZ</name>
<reference evidence="1" key="1">
    <citation type="journal article" date="2015" name="Nature">
        <title>Complex archaea that bridge the gap between prokaryotes and eukaryotes.</title>
        <authorList>
            <person name="Spang A."/>
            <person name="Saw J.H."/>
            <person name="Jorgensen S.L."/>
            <person name="Zaremba-Niedzwiedzka K."/>
            <person name="Martijn J."/>
            <person name="Lind A.E."/>
            <person name="van Eijk R."/>
            <person name="Schleper C."/>
            <person name="Guy L."/>
            <person name="Ettema T.J."/>
        </authorList>
    </citation>
    <scope>NUCLEOTIDE SEQUENCE</scope>
</reference>